<organism evidence="2 3">
    <name type="scientific">Durusdinium trenchii</name>
    <dbReference type="NCBI Taxonomy" id="1381693"/>
    <lineage>
        <taxon>Eukaryota</taxon>
        <taxon>Sar</taxon>
        <taxon>Alveolata</taxon>
        <taxon>Dinophyceae</taxon>
        <taxon>Suessiales</taxon>
        <taxon>Symbiodiniaceae</taxon>
        <taxon>Durusdinium</taxon>
    </lineage>
</organism>
<name>A0ABP0J325_9DINO</name>
<proteinExistence type="predicted"/>
<protein>
    <submittedName>
        <fullName evidence="2">Uncharacterized protein</fullName>
    </submittedName>
</protein>
<feature type="compositionally biased region" description="Polar residues" evidence="1">
    <location>
        <begin position="113"/>
        <end position="122"/>
    </location>
</feature>
<gene>
    <name evidence="2" type="ORF">CCMP2556_LOCUS9375</name>
</gene>
<comment type="caution">
    <text evidence="2">The sequence shown here is derived from an EMBL/GenBank/DDBJ whole genome shotgun (WGS) entry which is preliminary data.</text>
</comment>
<keyword evidence="3" id="KW-1185">Reference proteome</keyword>
<evidence type="ECO:0000313" key="3">
    <source>
        <dbReference type="Proteomes" id="UP001642484"/>
    </source>
</evidence>
<evidence type="ECO:0000313" key="2">
    <source>
        <dbReference type="EMBL" id="CAK9008749.1"/>
    </source>
</evidence>
<sequence length="167" mass="18121">MDAFCMEYARGVQESCMTATSRGLLTTPAPLPGMVVKVESRKSTPQQLMAKALADLYARLSPTDVVRFNQLLSGISHNPGKLSAADQAMLSQVIRTLEQSVMADAHNMMPDLDTTSDSTRSPCDNADHEHSEDDFGGSSVGTLPPVEEEPGNSPRYVHVRTEASLWL</sequence>
<dbReference type="Proteomes" id="UP001642484">
    <property type="component" value="Unassembled WGS sequence"/>
</dbReference>
<accession>A0ABP0J325</accession>
<dbReference type="EMBL" id="CAXAMN010004347">
    <property type="protein sequence ID" value="CAK9008749.1"/>
    <property type="molecule type" value="Genomic_DNA"/>
</dbReference>
<evidence type="ECO:0000256" key="1">
    <source>
        <dbReference type="SAM" id="MobiDB-lite"/>
    </source>
</evidence>
<feature type="region of interest" description="Disordered" evidence="1">
    <location>
        <begin position="108"/>
        <end position="156"/>
    </location>
</feature>
<reference evidence="2 3" key="1">
    <citation type="submission" date="2024-02" db="EMBL/GenBank/DDBJ databases">
        <authorList>
            <person name="Chen Y."/>
            <person name="Shah S."/>
            <person name="Dougan E. K."/>
            <person name="Thang M."/>
            <person name="Chan C."/>
        </authorList>
    </citation>
    <scope>NUCLEOTIDE SEQUENCE [LARGE SCALE GENOMIC DNA]</scope>
</reference>